<dbReference type="GO" id="GO:0003690">
    <property type="term" value="F:double-stranded DNA binding"/>
    <property type="evidence" value="ECO:0007669"/>
    <property type="project" value="UniProtKB-UniRule"/>
</dbReference>
<organism evidence="6 7">
    <name type="scientific">Bacillus mesophilus</name>
    <dbReference type="NCBI Taxonomy" id="1808955"/>
    <lineage>
        <taxon>Bacteria</taxon>
        <taxon>Bacillati</taxon>
        <taxon>Bacillota</taxon>
        <taxon>Bacilli</taxon>
        <taxon>Bacillales</taxon>
        <taxon>Bacillaceae</taxon>
        <taxon>Bacillus</taxon>
    </lineage>
</organism>
<feature type="compositionally biased region" description="Basic residues" evidence="4">
    <location>
        <begin position="291"/>
        <end position="300"/>
    </location>
</feature>
<dbReference type="SMART" id="SM00559">
    <property type="entry name" value="Ku78"/>
    <property type="match status" value="1"/>
</dbReference>
<dbReference type="HAMAP" id="MF_01875">
    <property type="entry name" value="Prokaryotic_Ku"/>
    <property type="match status" value="1"/>
</dbReference>
<gene>
    <name evidence="3" type="primary">ku</name>
    <name evidence="6" type="ORF">G4D63_02165</name>
</gene>
<dbReference type="InterPro" id="IPR006164">
    <property type="entry name" value="DNA_bd_Ku70/Ku80"/>
</dbReference>
<dbReference type="NCBIfam" id="TIGR02772">
    <property type="entry name" value="Ku_bact"/>
    <property type="match status" value="1"/>
</dbReference>
<dbReference type="Proteomes" id="UP000481043">
    <property type="component" value="Unassembled WGS sequence"/>
</dbReference>
<keyword evidence="7" id="KW-1185">Reference proteome</keyword>
<dbReference type="PANTHER" id="PTHR41251:SF1">
    <property type="entry name" value="NON-HOMOLOGOUS END JOINING PROTEIN KU"/>
    <property type="match status" value="1"/>
</dbReference>
<dbReference type="SUPFAM" id="SSF100939">
    <property type="entry name" value="SPOC domain-like"/>
    <property type="match status" value="1"/>
</dbReference>
<evidence type="ECO:0000313" key="7">
    <source>
        <dbReference type="Proteomes" id="UP000481043"/>
    </source>
</evidence>
<keyword evidence="1 3" id="KW-0238">DNA-binding</keyword>
<dbReference type="RefSeq" id="WP_163177231.1">
    <property type="nucleotide sequence ID" value="NZ_JAAIWM010000001.1"/>
</dbReference>
<dbReference type="EMBL" id="JAAIWM010000001">
    <property type="protein sequence ID" value="NEY70537.1"/>
    <property type="molecule type" value="Genomic_DNA"/>
</dbReference>
<comment type="similarity">
    <text evidence="3">Belongs to the prokaryotic Ku family.</text>
</comment>
<dbReference type="PANTHER" id="PTHR41251">
    <property type="entry name" value="NON-HOMOLOGOUS END JOINING PROTEIN KU"/>
    <property type="match status" value="1"/>
</dbReference>
<dbReference type="FunFam" id="2.40.290.10:FF:000004">
    <property type="entry name" value="Non-homologous end joining protein Ku"/>
    <property type="match status" value="1"/>
</dbReference>
<feature type="region of interest" description="Disordered" evidence="4">
    <location>
        <begin position="251"/>
        <end position="300"/>
    </location>
</feature>
<dbReference type="CDD" id="cd00789">
    <property type="entry name" value="KU_like"/>
    <property type="match status" value="1"/>
</dbReference>
<dbReference type="InterPro" id="IPR009187">
    <property type="entry name" value="Prok_Ku"/>
</dbReference>
<sequence>MHTMWKGSISFGLVNIPIKLFSATEDKDIKLRTLHKECHTPIKYEKVCPNCEKEVGTDDLVKGYEYVKGKFVMITDEELASLKEEHEEKSVEIIDFVSLEEIDPIYFSRSYYMGPGENGNKAYALLREALQKSGKIGIAEITIRSKQQMAVVRVYRNTLVMETIHYPDEVRNVEEVPSVPENVDINPKELDTAIMLIDQLTTEFQPEKYKDDFREAVHGLIQEKINSNEGTTAKEAPRTNVVDLMSALQASIERTKNKSPAAPKPKAAPKKAVAEEKTGTEATSASPVEKKKTRTTRKKA</sequence>
<comment type="caution">
    <text evidence="6">The sequence shown here is derived from an EMBL/GenBank/DDBJ whole genome shotgun (WGS) entry which is preliminary data.</text>
</comment>
<protein>
    <recommendedName>
        <fullName evidence="3">Non-homologous end joining protein Ku</fullName>
    </recommendedName>
</protein>
<dbReference type="AlphaFoldDB" id="A0A6M0Q2L1"/>
<dbReference type="Pfam" id="PF02735">
    <property type="entry name" value="Ku"/>
    <property type="match status" value="1"/>
</dbReference>
<keyword evidence="2 3" id="KW-0233">DNA recombination</keyword>
<evidence type="ECO:0000256" key="3">
    <source>
        <dbReference type="HAMAP-Rule" id="MF_01875"/>
    </source>
</evidence>
<evidence type="ECO:0000313" key="6">
    <source>
        <dbReference type="EMBL" id="NEY70537.1"/>
    </source>
</evidence>
<keyword evidence="3" id="KW-0227">DNA damage</keyword>
<accession>A0A6M0Q2L1</accession>
<comment type="function">
    <text evidence="3">With LigD forms a non-homologous end joining (NHEJ) DNA repair enzyme, which repairs dsDNA breaks with reduced fidelity. Binds linear dsDNA with 5'- and 3'- overhangs but not closed circular dsDNA nor ssDNA. Recruits and stimulates the ligase activity of LigD.</text>
</comment>
<evidence type="ECO:0000256" key="2">
    <source>
        <dbReference type="ARBA" id="ARBA00023172"/>
    </source>
</evidence>
<dbReference type="GO" id="GO:0006310">
    <property type="term" value="P:DNA recombination"/>
    <property type="evidence" value="ECO:0007669"/>
    <property type="project" value="UniProtKB-KW"/>
</dbReference>
<evidence type="ECO:0000256" key="4">
    <source>
        <dbReference type="SAM" id="MobiDB-lite"/>
    </source>
</evidence>
<keyword evidence="3" id="KW-0234">DNA repair</keyword>
<name>A0A6M0Q2L1_9BACI</name>
<feature type="domain" description="Ku" evidence="5">
    <location>
        <begin position="52"/>
        <end position="181"/>
    </location>
</feature>
<evidence type="ECO:0000259" key="5">
    <source>
        <dbReference type="SMART" id="SM00559"/>
    </source>
</evidence>
<dbReference type="PIRSF" id="PIRSF006493">
    <property type="entry name" value="Prok_Ku"/>
    <property type="match status" value="1"/>
</dbReference>
<dbReference type="InterPro" id="IPR016194">
    <property type="entry name" value="SPOC-like_C_dom_sf"/>
</dbReference>
<reference evidence="6 7" key="1">
    <citation type="submission" date="2020-02" db="EMBL/GenBank/DDBJ databases">
        <title>Bacillus aquiflavi sp. nov., isolated from yellow water of strong flavor Chinese baijiu in Yibin region of China.</title>
        <authorList>
            <person name="Xie J."/>
        </authorList>
    </citation>
    <scope>NUCLEOTIDE SEQUENCE [LARGE SCALE GENOMIC DNA]</scope>
    <source>
        <strain evidence="6 7">SA4</strain>
    </source>
</reference>
<comment type="subunit">
    <text evidence="3">Homodimer. Interacts with LigD.</text>
</comment>
<evidence type="ECO:0000256" key="1">
    <source>
        <dbReference type="ARBA" id="ARBA00023125"/>
    </source>
</evidence>
<proteinExistence type="inferred from homology"/>
<dbReference type="GO" id="GO:0006303">
    <property type="term" value="P:double-strand break repair via nonhomologous end joining"/>
    <property type="evidence" value="ECO:0007669"/>
    <property type="project" value="UniProtKB-UniRule"/>
</dbReference>
<dbReference type="Gene3D" id="2.40.290.10">
    <property type="match status" value="1"/>
</dbReference>